<protein>
    <submittedName>
        <fullName evidence="5">DUF4105 domain-containing protein</fullName>
    </submittedName>
</protein>
<evidence type="ECO:0000259" key="3">
    <source>
        <dbReference type="Pfam" id="PF13387"/>
    </source>
</evidence>
<keyword evidence="2" id="KW-0732">Signal</keyword>
<keyword evidence="6" id="KW-1185">Reference proteome</keyword>
<evidence type="ECO:0000256" key="2">
    <source>
        <dbReference type="SAM" id="SignalP"/>
    </source>
</evidence>
<feature type="domain" description="Lnb N-terminal periplasmic" evidence="3">
    <location>
        <begin position="28"/>
        <end position="178"/>
    </location>
</feature>
<evidence type="ECO:0000256" key="1">
    <source>
        <dbReference type="SAM" id="Phobius"/>
    </source>
</evidence>
<evidence type="ECO:0000259" key="4">
    <source>
        <dbReference type="Pfam" id="PF25221"/>
    </source>
</evidence>
<keyword evidence="1" id="KW-0472">Membrane</keyword>
<dbReference type="Pfam" id="PF13387">
    <property type="entry name" value="Lnb_N"/>
    <property type="match status" value="1"/>
</dbReference>
<dbReference type="OrthoDB" id="319167at2"/>
<comment type="caution">
    <text evidence="5">The sequence shown here is derived from an EMBL/GenBank/DDBJ whole genome shotgun (WGS) entry which is preliminary data.</text>
</comment>
<organism evidence="5 6">
    <name type="scientific">Flavobacterium cerinum</name>
    <dbReference type="NCBI Taxonomy" id="2502784"/>
    <lineage>
        <taxon>Bacteria</taxon>
        <taxon>Pseudomonadati</taxon>
        <taxon>Bacteroidota</taxon>
        <taxon>Flavobacteriia</taxon>
        <taxon>Flavobacteriales</taxon>
        <taxon>Flavobacteriaceae</taxon>
        <taxon>Flavobacterium</taxon>
    </lineage>
</organism>
<keyword evidence="1" id="KW-1133">Transmembrane helix</keyword>
<dbReference type="InterPro" id="IPR057436">
    <property type="entry name" value="5TMH_Lnb"/>
</dbReference>
<dbReference type="Pfam" id="PF25221">
    <property type="entry name" value="5TMH_Lnb"/>
    <property type="match status" value="1"/>
</dbReference>
<accession>A0A3S3QA95</accession>
<reference evidence="5 6" key="1">
    <citation type="submission" date="2019-01" db="EMBL/GenBank/DDBJ databases">
        <title>Flavobacterium sp. nov.,isolated from freshwater.</title>
        <authorList>
            <person name="Zhang R."/>
            <person name="Du Z.-J."/>
        </authorList>
    </citation>
    <scope>NUCLEOTIDE SEQUENCE [LARGE SCALE GENOMIC DNA]</scope>
    <source>
        <strain evidence="5 6">1E403</strain>
    </source>
</reference>
<feature type="transmembrane region" description="Helical" evidence="1">
    <location>
        <begin position="325"/>
        <end position="344"/>
    </location>
</feature>
<gene>
    <name evidence="5" type="ORF">EPI11_04070</name>
</gene>
<dbReference type="EMBL" id="SBII01000002">
    <property type="protein sequence ID" value="RWX02408.1"/>
    <property type="molecule type" value="Genomic_DNA"/>
</dbReference>
<sequence>MRNIKVLIVLLLTLLSVSAKTFAQTQLSDQANVSLLTCGPGDEMYSVFGHTAIRVYDPTTRFDVVYNFGSFDFDTPNFYGKFVKGDLQYFVTTSSFDDFVYTYVYYKRDVFEQVLNLTQTQKQNIANELNSIILSDKRFYTYQFIHRNCTTMVADIINNHIDPKISLENTNKGKTYREMLFDALHSHYYENLGISLVFGHKTDEVAQKLFLPNGLMEGVNNTTTTMGPLAKSTISVNEASEESSSSAWNNIYTLSAVCLLLILFSKKELVQRSFLAIFGLLGIFFCFVAFYSSHPELKLNYNILLINPLFLLLLYFIFAKKTKAILMTSYISLAFITLYIIMMFNKPHLALVLPLITPTVVILLRIILDNRQRVVFNS</sequence>
<feature type="domain" description="Lnb-like transmembrane" evidence="4">
    <location>
        <begin position="273"/>
        <end position="345"/>
    </location>
</feature>
<feature type="transmembrane region" description="Helical" evidence="1">
    <location>
        <begin position="299"/>
        <end position="318"/>
    </location>
</feature>
<dbReference type="RefSeq" id="WP_128388680.1">
    <property type="nucleotide sequence ID" value="NZ_SBII01000002.1"/>
</dbReference>
<evidence type="ECO:0000313" key="6">
    <source>
        <dbReference type="Proteomes" id="UP000287527"/>
    </source>
</evidence>
<proteinExistence type="predicted"/>
<dbReference type="AlphaFoldDB" id="A0A3S3QA95"/>
<feature type="signal peptide" evidence="2">
    <location>
        <begin position="1"/>
        <end position="23"/>
    </location>
</feature>
<dbReference type="InterPro" id="IPR025178">
    <property type="entry name" value="Lnb_N"/>
</dbReference>
<name>A0A3S3QA95_9FLAO</name>
<feature type="chain" id="PRO_5018730093" evidence="2">
    <location>
        <begin position="24"/>
        <end position="378"/>
    </location>
</feature>
<evidence type="ECO:0000313" key="5">
    <source>
        <dbReference type="EMBL" id="RWX02408.1"/>
    </source>
</evidence>
<feature type="transmembrane region" description="Helical" evidence="1">
    <location>
        <begin position="350"/>
        <end position="368"/>
    </location>
</feature>
<feature type="transmembrane region" description="Helical" evidence="1">
    <location>
        <begin position="274"/>
        <end position="293"/>
    </location>
</feature>
<dbReference type="Proteomes" id="UP000287527">
    <property type="component" value="Unassembled WGS sequence"/>
</dbReference>
<keyword evidence="1" id="KW-0812">Transmembrane</keyword>